<comment type="function">
    <text evidence="7 8">Involved in unsaturated fatty acids biosynthesis. Catalyzes the dehydration of short chain beta-hydroxyacyl-ACPs and long chain saturated and unsaturated beta-hydroxyacyl-ACPs.</text>
</comment>
<dbReference type="PANTHER" id="PTHR30272">
    <property type="entry name" value="3-HYDROXYACYL-[ACYL-CARRIER-PROTEIN] DEHYDRATASE"/>
    <property type="match status" value="1"/>
</dbReference>
<dbReference type="OrthoDB" id="9772788at2"/>
<keyword evidence="10" id="KW-1185">Reference proteome</keyword>
<organism evidence="9 10">
    <name type="scientific">Terriglobus albidus</name>
    <dbReference type="NCBI Taxonomy" id="1592106"/>
    <lineage>
        <taxon>Bacteria</taxon>
        <taxon>Pseudomonadati</taxon>
        <taxon>Acidobacteriota</taxon>
        <taxon>Terriglobia</taxon>
        <taxon>Terriglobales</taxon>
        <taxon>Acidobacteriaceae</taxon>
        <taxon>Terriglobus</taxon>
    </lineage>
</organism>
<dbReference type="GO" id="GO:0006633">
    <property type="term" value="P:fatty acid biosynthetic process"/>
    <property type="evidence" value="ECO:0007669"/>
    <property type="project" value="UniProtKB-UniRule"/>
</dbReference>
<dbReference type="Proteomes" id="UP000321820">
    <property type="component" value="Chromosome"/>
</dbReference>
<dbReference type="EC" id="4.2.1.59" evidence="8"/>
<dbReference type="Gene3D" id="3.10.129.10">
    <property type="entry name" value="Hotdog Thioesterase"/>
    <property type="match status" value="1"/>
</dbReference>
<comment type="catalytic activity">
    <reaction evidence="8">
        <text>a (3R)-hydroxyacyl-[ACP] = a (2E)-enoyl-[ACP] + H2O</text>
        <dbReference type="Rhea" id="RHEA:13097"/>
        <dbReference type="Rhea" id="RHEA-COMP:9925"/>
        <dbReference type="Rhea" id="RHEA-COMP:9945"/>
        <dbReference type="ChEBI" id="CHEBI:15377"/>
        <dbReference type="ChEBI" id="CHEBI:78784"/>
        <dbReference type="ChEBI" id="CHEBI:78827"/>
        <dbReference type="EC" id="4.2.1.59"/>
    </reaction>
</comment>
<dbReference type="GO" id="GO:0009245">
    <property type="term" value="P:lipid A biosynthetic process"/>
    <property type="evidence" value="ECO:0007669"/>
    <property type="project" value="UniProtKB-UniRule"/>
</dbReference>
<reference evidence="9 10" key="1">
    <citation type="submission" date="2019-08" db="EMBL/GenBank/DDBJ databases">
        <title>Complete genome sequence of Terriglobus albidus strain ORNL.</title>
        <authorList>
            <person name="Podar M."/>
        </authorList>
    </citation>
    <scope>NUCLEOTIDE SEQUENCE [LARGE SCALE GENOMIC DNA]</scope>
    <source>
        <strain evidence="9 10">ORNL</strain>
    </source>
</reference>
<evidence type="ECO:0000256" key="6">
    <source>
        <dbReference type="ARBA" id="ARBA00023239"/>
    </source>
</evidence>
<dbReference type="GO" id="GO:0005737">
    <property type="term" value="C:cytoplasm"/>
    <property type="evidence" value="ECO:0007669"/>
    <property type="project" value="UniProtKB-SubCell"/>
</dbReference>
<comment type="subcellular location">
    <subcellularLocation>
        <location evidence="1 8">Cytoplasm</location>
    </subcellularLocation>
</comment>
<dbReference type="KEGG" id="talb:FTW19_00430"/>
<dbReference type="CDD" id="cd01288">
    <property type="entry name" value="FabZ"/>
    <property type="match status" value="1"/>
</dbReference>
<evidence type="ECO:0000256" key="3">
    <source>
        <dbReference type="ARBA" id="ARBA00022516"/>
    </source>
</evidence>
<evidence type="ECO:0000256" key="4">
    <source>
        <dbReference type="ARBA" id="ARBA00022556"/>
    </source>
</evidence>
<dbReference type="NCBIfam" id="TIGR01750">
    <property type="entry name" value="fabZ"/>
    <property type="match status" value="1"/>
</dbReference>
<gene>
    <name evidence="8 9" type="primary">fabZ</name>
    <name evidence="9" type="ORF">FTW19_00430</name>
</gene>
<dbReference type="Pfam" id="PF07977">
    <property type="entry name" value="FabA"/>
    <property type="match status" value="1"/>
</dbReference>
<dbReference type="HAMAP" id="MF_00406">
    <property type="entry name" value="FabZ"/>
    <property type="match status" value="1"/>
</dbReference>
<keyword evidence="4 8" id="KW-0441">Lipid A biosynthesis</keyword>
<dbReference type="InterPro" id="IPR010084">
    <property type="entry name" value="FabZ"/>
</dbReference>
<dbReference type="FunFam" id="3.10.129.10:FF:000001">
    <property type="entry name" value="3-hydroxyacyl-[acyl-carrier-protein] dehydratase FabZ"/>
    <property type="match status" value="1"/>
</dbReference>
<keyword evidence="3 8" id="KW-0444">Lipid biosynthesis</keyword>
<proteinExistence type="inferred from homology"/>
<accession>A0A5B9E689</accession>
<dbReference type="InterPro" id="IPR013114">
    <property type="entry name" value="FabA_FabZ"/>
</dbReference>
<dbReference type="RefSeq" id="WP_147645743.1">
    <property type="nucleotide sequence ID" value="NZ_CP042806.1"/>
</dbReference>
<evidence type="ECO:0000313" key="10">
    <source>
        <dbReference type="Proteomes" id="UP000321820"/>
    </source>
</evidence>
<dbReference type="GO" id="GO:0016020">
    <property type="term" value="C:membrane"/>
    <property type="evidence" value="ECO:0007669"/>
    <property type="project" value="GOC"/>
</dbReference>
<protein>
    <recommendedName>
        <fullName evidence="8">3-hydroxyacyl-[acyl-carrier-protein] dehydratase FabZ</fullName>
        <ecNumber evidence="8">4.2.1.59</ecNumber>
    </recommendedName>
    <alternativeName>
        <fullName evidence="8">(3R)-hydroxymyristoyl-[acyl-carrier-protein] dehydratase</fullName>
        <shortName evidence="8">(3R)-hydroxymyristoyl-ACP dehydrase</shortName>
    </alternativeName>
    <alternativeName>
        <fullName evidence="8">Beta-hydroxyacyl-ACP dehydratase</fullName>
    </alternativeName>
</protein>
<dbReference type="NCBIfam" id="NF000582">
    <property type="entry name" value="PRK00006.1"/>
    <property type="match status" value="1"/>
</dbReference>
<sequence length="168" mass="19056">MDTVATPEAQAVATAKRTMDINEVMSFLPHRYPFLLIDRVLDLQTRERILCLKNVTRNEEFFQGHFPGQPMMPGVLMVEAMAQAGCILMLSEFEDHRDRLMVFTGIDAAKFRRPVTPGDQLHIEAKVLNWRSRAVKMQGTVHVDGKLVCEAVITSQMISRNKKQEGAE</sequence>
<evidence type="ECO:0000256" key="1">
    <source>
        <dbReference type="ARBA" id="ARBA00004496"/>
    </source>
</evidence>
<name>A0A5B9E689_9BACT</name>
<evidence type="ECO:0000256" key="7">
    <source>
        <dbReference type="ARBA" id="ARBA00025049"/>
    </source>
</evidence>
<feature type="active site" evidence="8">
    <location>
        <position position="65"/>
    </location>
</feature>
<dbReference type="GO" id="GO:0019171">
    <property type="term" value="F:(3R)-hydroxyacyl-[acyl-carrier-protein] dehydratase activity"/>
    <property type="evidence" value="ECO:0007669"/>
    <property type="project" value="UniProtKB-EC"/>
</dbReference>
<evidence type="ECO:0000256" key="8">
    <source>
        <dbReference type="HAMAP-Rule" id="MF_00406"/>
    </source>
</evidence>
<evidence type="ECO:0000256" key="5">
    <source>
        <dbReference type="ARBA" id="ARBA00023098"/>
    </source>
</evidence>
<evidence type="ECO:0000313" key="9">
    <source>
        <dbReference type="EMBL" id="QEE26605.1"/>
    </source>
</evidence>
<dbReference type="PANTHER" id="PTHR30272:SF1">
    <property type="entry name" value="3-HYDROXYACYL-[ACYL-CARRIER-PROTEIN] DEHYDRATASE"/>
    <property type="match status" value="1"/>
</dbReference>
<dbReference type="SUPFAM" id="SSF54637">
    <property type="entry name" value="Thioesterase/thiol ester dehydrase-isomerase"/>
    <property type="match status" value="1"/>
</dbReference>
<evidence type="ECO:0000256" key="2">
    <source>
        <dbReference type="ARBA" id="ARBA00022490"/>
    </source>
</evidence>
<keyword evidence="2 8" id="KW-0963">Cytoplasm</keyword>
<keyword evidence="6 8" id="KW-0456">Lyase</keyword>
<keyword evidence="5 8" id="KW-0443">Lipid metabolism</keyword>
<dbReference type="AlphaFoldDB" id="A0A5B9E689"/>
<dbReference type="InterPro" id="IPR029069">
    <property type="entry name" value="HotDog_dom_sf"/>
</dbReference>
<dbReference type="EMBL" id="CP042806">
    <property type="protein sequence ID" value="QEE26605.1"/>
    <property type="molecule type" value="Genomic_DNA"/>
</dbReference>
<comment type="similarity">
    <text evidence="8">Belongs to the thioester dehydratase family. FabZ subfamily.</text>
</comment>